<comment type="caution">
    <text evidence="2">The sequence shown here is derived from an EMBL/GenBank/DDBJ whole genome shotgun (WGS) entry which is preliminary data.</text>
</comment>
<reference evidence="2 3" key="1">
    <citation type="submission" date="2020-07" db="EMBL/GenBank/DDBJ databases">
        <title>Comparative genomics of pyrophilous fungi reveals a link between fire events and developmental genes.</title>
        <authorList>
            <consortium name="DOE Joint Genome Institute"/>
            <person name="Steindorff A.S."/>
            <person name="Carver A."/>
            <person name="Calhoun S."/>
            <person name="Stillman K."/>
            <person name="Liu H."/>
            <person name="Lipzen A."/>
            <person name="Pangilinan J."/>
            <person name="Labutti K."/>
            <person name="Bruns T.D."/>
            <person name="Grigoriev I.V."/>
        </authorList>
    </citation>
    <scope>NUCLEOTIDE SEQUENCE [LARGE SCALE GENOMIC DNA]</scope>
    <source>
        <strain evidence="2 3">CBS 144469</strain>
    </source>
</reference>
<evidence type="ECO:0000313" key="2">
    <source>
        <dbReference type="EMBL" id="KAF6757711.1"/>
    </source>
</evidence>
<dbReference type="EMBL" id="JACGCI010000021">
    <property type="protein sequence ID" value="KAF6757711.1"/>
    <property type="molecule type" value="Genomic_DNA"/>
</dbReference>
<accession>A0A8H6I5F4</accession>
<protein>
    <recommendedName>
        <fullName evidence="1">G domain-containing protein</fullName>
    </recommendedName>
</protein>
<feature type="non-terminal residue" evidence="2">
    <location>
        <position position="1"/>
    </location>
</feature>
<evidence type="ECO:0000313" key="3">
    <source>
        <dbReference type="Proteomes" id="UP000521943"/>
    </source>
</evidence>
<dbReference type="OrthoDB" id="3100778at2759"/>
<evidence type="ECO:0000259" key="1">
    <source>
        <dbReference type="Pfam" id="PF01926"/>
    </source>
</evidence>
<dbReference type="AlphaFoldDB" id="A0A8H6I5F4"/>
<name>A0A8H6I5F4_9AGAR</name>
<feature type="domain" description="G" evidence="1">
    <location>
        <begin position="9"/>
        <end position="79"/>
    </location>
</feature>
<dbReference type="Gene3D" id="3.40.50.300">
    <property type="entry name" value="P-loop containing nucleotide triphosphate hydrolases"/>
    <property type="match status" value="1"/>
</dbReference>
<dbReference type="SUPFAM" id="SSF52540">
    <property type="entry name" value="P-loop containing nucleoside triphosphate hydrolases"/>
    <property type="match status" value="1"/>
</dbReference>
<dbReference type="InterPro" id="IPR027417">
    <property type="entry name" value="P-loop_NTPase"/>
</dbReference>
<gene>
    <name evidence="2" type="ORF">DFP72DRAFT_1168053</name>
</gene>
<dbReference type="GO" id="GO:0005525">
    <property type="term" value="F:GTP binding"/>
    <property type="evidence" value="ECO:0007669"/>
    <property type="project" value="InterPro"/>
</dbReference>
<dbReference type="CDD" id="cd00882">
    <property type="entry name" value="Ras_like_GTPase"/>
    <property type="match status" value="1"/>
</dbReference>
<dbReference type="InterPro" id="IPR006073">
    <property type="entry name" value="GTP-bd"/>
</dbReference>
<organism evidence="2 3">
    <name type="scientific">Ephemerocybe angulata</name>
    <dbReference type="NCBI Taxonomy" id="980116"/>
    <lineage>
        <taxon>Eukaryota</taxon>
        <taxon>Fungi</taxon>
        <taxon>Dikarya</taxon>
        <taxon>Basidiomycota</taxon>
        <taxon>Agaricomycotina</taxon>
        <taxon>Agaricomycetes</taxon>
        <taxon>Agaricomycetidae</taxon>
        <taxon>Agaricales</taxon>
        <taxon>Agaricineae</taxon>
        <taxon>Psathyrellaceae</taxon>
        <taxon>Ephemerocybe</taxon>
    </lineage>
</organism>
<dbReference type="Proteomes" id="UP000521943">
    <property type="component" value="Unassembled WGS sequence"/>
</dbReference>
<dbReference type="Pfam" id="PF01926">
    <property type="entry name" value="MMR_HSR1"/>
    <property type="match status" value="1"/>
</dbReference>
<keyword evidence="3" id="KW-1185">Reference proteome</keyword>
<proteinExistence type="predicted"/>
<sequence length="106" mass="11192">MSKDLEGPTIAVIGKADSGKTTFIRAVCDAASGTHGECTDDEPTSDIVEYRVPLSGGLFMTFLDTPGFDGNLANSEDATTEGILNELEKYIAENSLGPRAMFKSLG</sequence>